<dbReference type="Pfam" id="PF20256">
    <property type="entry name" value="MoCoBD_2"/>
    <property type="match status" value="2"/>
</dbReference>
<evidence type="ECO:0000259" key="1">
    <source>
        <dbReference type="SMART" id="SM01008"/>
    </source>
</evidence>
<dbReference type="InterPro" id="IPR037165">
    <property type="entry name" value="AldOxase/xan_DH_Mopterin-bd_sf"/>
</dbReference>
<proteinExistence type="predicted"/>
<reference evidence="2 3" key="1">
    <citation type="submission" date="2019-01" db="EMBL/GenBank/DDBJ databases">
        <title>Sphingomonas mucosissima sp. nov. and Sphingomonas desiccabilis sp. nov., from biological soil crusts in the Colorado Plateau, USA.</title>
        <authorList>
            <person name="Zhu D."/>
        </authorList>
    </citation>
    <scope>NUCLEOTIDE SEQUENCE [LARGE SCALE GENOMIC DNA]</scope>
    <source>
        <strain evidence="2 3">CP1D</strain>
    </source>
</reference>
<dbReference type="RefSeq" id="WP_129342077.1">
    <property type="nucleotide sequence ID" value="NZ_JACIDD010000002.1"/>
</dbReference>
<sequence length="753" mass="78810">MALDAVSRAAPSATGLTRRRLLVGGAAGVGLVVGWALWPRDHAVNLTAAEGETIFGPWIKIGADGQVTVAIPQAELGQGVFTALPQIVADELGADWRTVAVEPAPINPLYANRLAASVLFEDAVGDLPERVRSRHAEAQTLMLTAASTSVRAFEGELRRAGAAARILLCKAAARRWDVDWHGCVTVDGFVVAGAQRERFGALAADAADERLPSGDLPLRAGEEKRLTGESLPRLDAPAKVDGSANFAGDIRLPGMVFAAIRQGPIGDSRLVRVDRAAADRVRGVSAVVENPNWVAAVGETWWAANVALDALAPRFETRSPRVDSASVDAALDAALDGEGTRMARVGDLAATFKDAQVVTADYRAGAALHAAIEPTTATAAWRDGRLTLWMPTQAPALARAAAARSLGIGEERVVLHPTIAGGSFGANLEHQVAEQAALLARHLEKPVQLTWSRSETCLHDRYRPPAAARMTARLAKGGGVAGWLCKIAAPVVGHELSARLLAGDPTARAAMLLPQGGDALAVEGAMPAYAIPALAIDHHPAEIGVPVGYWRSGAHSYTAFFNECFIDELAHVAGIEAHSFRIAMLGGNPRLARCLSTVATLGGWQGGIPGSGQGLACHQMRGSFIAVMAEARMGADQRVKVDRLVAAVDCGRQINPDLVLQQIEGGLMFGMAAALGATTGFTDNLADVRGFGAMNLPRLADTPEVSVELIRSDADPGGVSELAVPPVAPAIANAVMAATGVRLRRLTLLPEEE</sequence>
<dbReference type="PANTHER" id="PTHR47495:SF1">
    <property type="entry name" value="BLL3820 PROTEIN"/>
    <property type="match status" value="1"/>
</dbReference>
<dbReference type="EMBL" id="SDPT01000002">
    <property type="protein sequence ID" value="RXZ31846.1"/>
    <property type="molecule type" value="Genomic_DNA"/>
</dbReference>
<dbReference type="Pfam" id="PF02738">
    <property type="entry name" value="MoCoBD_1"/>
    <property type="match status" value="1"/>
</dbReference>
<evidence type="ECO:0000313" key="2">
    <source>
        <dbReference type="EMBL" id="RXZ31846.1"/>
    </source>
</evidence>
<dbReference type="Gene3D" id="3.30.365.10">
    <property type="entry name" value="Aldehyde oxidase/xanthine dehydrogenase, molybdopterin binding domain"/>
    <property type="match status" value="4"/>
</dbReference>
<dbReference type="SUPFAM" id="SSF56003">
    <property type="entry name" value="Molybdenum cofactor-binding domain"/>
    <property type="match status" value="2"/>
</dbReference>
<dbReference type="InterPro" id="IPR012368">
    <property type="entry name" value="OxRdtase_Mopterin-bd_su_IorB"/>
</dbReference>
<dbReference type="Gene3D" id="3.90.1170.50">
    <property type="entry name" value="Aldehyde oxidase/xanthine dehydrogenase, a/b hammerhead"/>
    <property type="match status" value="1"/>
</dbReference>
<dbReference type="GO" id="GO:0016491">
    <property type="term" value="F:oxidoreductase activity"/>
    <property type="evidence" value="ECO:0007669"/>
    <property type="project" value="InterPro"/>
</dbReference>
<dbReference type="PROSITE" id="PS51318">
    <property type="entry name" value="TAT"/>
    <property type="match status" value="1"/>
</dbReference>
<dbReference type="InterPro" id="IPR046867">
    <property type="entry name" value="AldOxase/xan_DH_MoCoBD2"/>
</dbReference>
<keyword evidence="3" id="KW-1185">Reference proteome</keyword>
<evidence type="ECO:0000313" key="3">
    <source>
        <dbReference type="Proteomes" id="UP000292347"/>
    </source>
</evidence>
<dbReference type="PIRSF" id="PIRSF036389">
    <property type="entry name" value="IOR_B"/>
    <property type="match status" value="1"/>
</dbReference>
<dbReference type="InterPro" id="IPR006311">
    <property type="entry name" value="TAT_signal"/>
</dbReference>
<dbReference type="InterPro" id="IPR000674">
    <property type="entry name" value="Ald_Oxase/Xan_DH_a/b"/>
</dbReference>
<gene>
    <name evidence="2" type="ORF">EO081_11650</name>
</gene>
<dbReference type="InterPro" id="IPR052516">
    <property type="entry name" value="N-heterocyclic_Hydroxylase"/>
</dbReference>
<dbReference type="InterPro" id="IPR008274">
    <property type="entry name" value="AldOxase/xan_DH_MoCoBD1"/>
</dbReference>
<protein>
    <submittedName>
        <fullName evidence="2">Xanthine dehydrogenase family protein molybdopterin-binding subunit</fullName>
    </submittedName>
</protein>
<feature type="domain" description="Aldehyde oxidase/xanthine dehydrogenase a/b hammerhead" evidence="1">
    <location>
        <begin position="241"/>
        <end position="319"/>
    </location>
</feature>
<dbReference type="OrthoDB" id="9767994at2"/>
<dbReference type="AlphaFoldDB" id="A0A4Q2IQ46"/>
<name>A0A4Q2IQ46_9SPHN</name>
<dbReference type="Proteomes" id="UP000292347">
    <property type="component" value="Unassembled WGS sequence"/>
</dbReference>
<accession>A0A4Q2IQ46</accession>
<comment type="caution">
    <text evidence="2">The sequence shown here is derived from an EMBL/GenBank/DDBJ whole genome shotgun (WGS) entry which is preliminary data.</text>
</comment>
<dbReference type="PANTHER" id="PTHR47495">
    <property type="entry name" value="ALDEHYDE DEHYDROGENASE"/>
    <property type="match status" value="1"/>
</dbReference>
<organism evidence="2 3">
    <name type="scientific">Sphingomonas desiccabilis</name>
    <dbReference type="NCBI Taxonomy" id="429134"/>
    <lineage>
        <taxon>Bacteria</taxon>
        <taxon>Pseudomonadati</taxon>
        <taxon>Pseudomonadota</taxon>
        <taxon>Alphaproteobacteria</taxon>
        <taxon>Sphingomonadales</taxon>
        <taxon>Sphingomonadaceae</taxon>
        <taxon>Sphingomonas</taxon>
    </lineage>
</organism>
<dbReference type="SMART" id="SM01008">
    <property type="entry name" value="Ald_Xan_dh_C"/>
    <property type="match status" value="1"/>
</dbReference>